<dbReference type="Pfam" id="PF00397">
    <property type="entry name" value="WW"/>
    <property type="match status" value="1"/>
</dbReference>
<comment type="caution">
    <text evidence="3">The sequence shown here is derived from an EMBL/GenBank/DDBJ whole genome shotgun (WGS) entry which is preliminary data.</text>
</comment>
<dbReference type="OMA" id="EAYMAGY"/>
<organism evidence="3 4">
    <name type="scientific">Rhizophagus irregularis (strain DAOM 197198w)</name>
    <name type="common">Glomus intraradices</name>
    <dbReference type="NCBI Taxonomy" id="1432141"/>
    <lineage>
        <taxon>Eukaryota</taxon>
        <taxon>Fungi</taxon>
        <taxon>Fungi incertae sedis</taxon>
        <taxon>Mucoromycota</taxon>
        <taxon>Glomeromycotina</taxon>
        <taxon>Glomeromycetes</taxon>
        <taxon>Glomerales</taxon>
        <taxon>Glomeraceae</taxon>
        <taxon>Rhizophagus</taxon>
    </lineage>
</organism>
<sequence length="252" mass="27256">MDPRPLPPGFISQYDQNTQRYYYVDTSTGVSQWNHPLDAKPYSPPPVGQTSSQYPMQLPTPSANPNPQGHYPLGFTDPNSSVTYGGGSQIPQSKEYATIPYVMQQQSSSPYPQPTPSNYPSSYLQSGPYGSGGNPTETYPYSSQSDYRVGHNPHGEAQSYVSAPSHTQGPPGSKVSKKKEDKGMGGMGGAGDIGKLLLGTGMGAAGGLLVGNMAKKKFKKHKHKGWKGKWKGWKGKGWKGKGWKGKGWKGWK</sequence>
<evidence type="ECO:0000259" key="2">
    <source>
        <dbReference type="PROSITE" id="PS50020"/>
    </source>
</evidence>
<evidence type="ECO:0000256" key="1">
    <source>
        <dbReference type="SAM" id="MobiDB-lite"/>
    </source>
</evidence>
<feature type="region of interest" description="Disordered" evidence="1">
    <location>
        <begin position="33"/>
        <end position="91"/>
    </location>
</feature>
<feature type="compositionally biased region" description="Polar residues" evidence="1">
    <location>
        <begin position="134"/>
        <end position="146"/>
    </location>
</feature>
<dbReference type="OrthoDB" id="2367685at2759"/>
<proteinExistence type="predicted"/>
<dbReference type="EMBL" id="JEMT01016128">
    <property type="protein sequence ID" value="EXX71417.1"/>
    <property type="molecule type" value="Genomic_DNA"/>
</dbReference>
<dbReference type="HOGENOM" id="CLU_096583_0_0_1"/>
<evidence type="ECO:0000313" key="4">
    <source>
        <dbReference type="Proteomes" id="UP000022910"/>
    </source>
</evidence>
<feature type="domain" description="WW" evidence="2">
    <location>
        <begin position="4"/>
        <end position="38"/>
    </location>
</feature>
<dbReference type="InterPro" id="IPR036020">
    <property type="entry name" value="WW_dom_sf"/>
</dbReference>
<name>A0A015JPF7_RHIIW</name>
<gene>
    <name evidence="3" type="ORF">RirG_078620</name>
</gene>
<feature type="region of interest" description="Disordered" evidence="1">
    <location>
        <begin position="218"/>
        <end position="252"/>
    </location>
</feature>
<dbReference type="Proteomes" id="UP000022910">
    <property type="component" value="Unassembled WGS sequence"/>
</dbReference>
<feature type="region of interest" description="Disordered" evidence="1">
    <location>
        <begin position="104"/>
        <end position="187"/>
    </location>
</feature>
<reference evidence="3 4" key="1">
    <citation type="submission" date="2014-02" db="EMBL/GenBank/DDBJ databases">
        <title>Single nucleus genome sequencing reveals high similarity among nuclei of an endomycorrhizal fungus.</title>
        <authorList>
            <person name="Lin K."/>
            <person name="Geurts R."/>
            <person name="Zhang Z."/>
            <person name="Limpens E."/>
            <person name="Saunders D.G."/>
            <person name="Mu D."/>
            <person name="Pang E."/>
            <person name="Cao H."/>
            <person name="Cha H."/>
            <person name="Lin T."/>
            <person name="Zhou Q."/>
            <person name="Shang Y."/>
            <person name="Li Y."/>
            <person name="Ivanov S."/>
            <person name="Sharma T."/>
            <person name="Velzen R.V."/>
            <person name="Ruijter N.D."/>
            <person name="Aanen D.K."/>
            <person name="Win J."/>
            <person name="Kamoun S."/>
            <person name="Bisseling T."/>
            <person name="Huang S."/>
        </authorList>
    </citation>
    <scope>NUCLEOTIDE SEQUENCE [LARGE SCALE GENOMIC DNA]</scope>
    <source>
        <strain evidence="4">DAOM197198w</strain>
    </source>
</reference>
<keyword evidence="4" id="KW-1185">Reference proteome</keyword>
<protein>
    <recommendedName>
        <fullName evidence="2">WW domain-containing protein</fullName>
    </recommendedName>
</protein>
<feature type="compositionally biased region" description="Polar residues" evidence="1">
    <location>
        <begin position="159"/>
        <end position="170"/>
    </location>
</feature>
<evidence type="ECO:0000313" key="3">
    <source>
        <dbReference type="EMBL" id="EXX71417.1"/>
    </source>
</evidence>
<dbReference type="InterPro" id="IPR001202">
    <property type="entry name" value="WW_dom"/>
</dbReference>
<dbReference type="AlphaFoldDB" id="A0A015JPF7"/>
<feature type="compositionally biased region" description="Polar residues" evidence="1">
    <location>
        <begin position="48"/>
        <end position="67"/>
    </location>
</feature>
<dbReference type="Gene3D" id="2.20.70.10">
    <property type="match status" value="1"/>
</dbReference>
<accession>A0A015JPF7</accession>
<dbReference type="SUPFAM" id="SSF51045">
    <property type="entry name" value="WW domain"/>
    <property type="match status" value="1"/>
</dbReference>
<dbReference type="SMART" id="SM00456">
    <property type="entry name" value="WW"/>
    <property type="match status" value="1"/>
</dbReference>
<dbReference type="PROSITE" id="PS50020">
    <property type="entry name" value="WW_DOMAIN_2"/>
    <property type="match status" value="1"/>
</dbReference>